<dbReference type="EMBL" id="CAJVPJ010000102">
    <property type="protein sequence ID" value="CAG8477816.1"/>
    <property type="molecule type" value="Genomic_DNA"/>
</dbReference>
<gene>
    <name evidence="2" type="ORF">POCULU_LOCUS1376</name>
</gene>
<accession>A0A9N8W5C6</accession>
<dbReference type="OrthoDB" id="27237at2759"/>
<keyword evidence="3" id="KW-1185">Reference proteome</keyword>
<feature type="compositionally biased region" description="Pro residues" evidence="1">
    <location>
        <begin position="504"/>
        <end position="514"/>
    </location>
</feature>
<dbReference type="Proteomes" id="UP000789572">
    <property type="component" value="Unassembled WGS sequence"/>
</dbReference>
<sequence length="618" mass="70286">MEVFDHQKESDCVYYCIYLPLPDVLDQQFESLQEKLTLILGEIQQFVDDYIWQKDPFRLKVVKDEKGLSYPYLYGKARFGDCIYDEWFIVFLLIQISKKYADAVISVSDNDGEFLLIESAMYLPNWLDSSTSQNRVFIYQGNLHIIPLPRTPEENELLPKDITLEMAISRIRDDRINTRADSLIQDAAFARALEFPDVKSSNMHYARCHVPKAIAQVLCKKPQLIALAIEAFYTRDPIALRACSRMDKFPPSTSITVTVKMTRTLYAQLSSQKFHPPKPFKLPSPSSSNFKSADLGMKVACGFEILCTDKYYTKVNSMARTTATVETYPFESDPSWQKFHARLVNLDYYRGELQGSKLYKELEATAKEQFLKNKTESISSKDDFEEESALEQIEQILTEPATPDNVLTANVHEDDDSWLYVNPNQLDSMLDAKFRNAQATAEGDEENGDVMDLARMAKEFRRFVQFEEAGIEGAEFIEKPKAESQPIPRTNLETEPLPTSLAQPPEPTLPPQSTSPPETHLQEYMEAMDRELYSTNVAGSFVRGADDVLHNEAGNVPTEDENEYRPVDIDLNVVTNLLQSFRSQEGLPGPASTIMGRLGINIVPNDSDDDEDFVEMET</sequence>
<evidence type="ECO:0000313" key="2">
    <source>
        <dbReference type="EMBL" id="CAG8477816.1"/>
    </source>
</evidence>
<name>A0A9N8W5C6_9GLOM</name>
<comment type="caution">
    <text evidence="2">The sequence shown here is derived from an EMBL/GenBank/DDBJ whole genome shotgun (WGS) entry which is preliminary data.</text>
</comment>
<dbReference type="InterPro" id="IPR010770">
    <property type="entry name" value="Ecd"/>
</dbReference>
<dbReference type="AlphaFoldDB" id="A0A9N8W5C6"/>
<dbReference type="GO" id="GO:0005634">
    <property type="term" value="C:nucleus"/>
    <property type="evidence" value="ECO:0007669"/>
    <property type="project" value="TreeGrafter"/>
</dbReference>
<dbReference type="Pfam" id="PF07093">
    <property type="entry name" value="SGT1"/>
    <property type="match status" value="1"/>
</dbReference>
<feature type="region of interest" description="Disordered" evidence="1">
    <location>
        <begin position="478"/>
        <end position="518"/>
    </location>
</feature>
<proteinExistence type="predicted"/>
<dbReference type="PANTHER" id="PTHR13060">
    <property type="entry name" value="SGT1 PROTEIN HSGT1 SUPPRESSOR OF GCR2"/>
    <property type="match status" value="1"/>
</dbReference>
<evidence type="ECO:0000313" key="3">
    <source>
        <dbReference type="Proteomes" id="UP000789572"/>
    </source>
</evidence>
<reference evidence="2" key="1">
    <citation type="submission" date="2021-06" db="EMBL/GenBank/DDBJ databases">
        <authorList>
            <person name="Kallberg Y."/>
            <person name="Tangrot J."/>
            <person name="Rosling A."/>
        </authorList>
    </citation>
    <scope>NUCLEOTIDE SEQUENCE</scope>
    <source>
        <strain evidence="2">IA702</strain>
    </source>
</reference>
<protein>
    <submittedName>
        <fullName evidence="2">4619_t:CDS:1</fullName>
    </submittedName>
</protein>
<dbReference type="PANTHER" id="PTHR13060:SF0">
    <property type="entry name" value="PROTEIN ECDYSONELESS HOMOLOG"/>
    <property type="match status" value="1"/>
</dbReference>
<organism evidence="2 3">
    <name type="scientific">Paraglomus occultum</name>
    <dbReference type="NCBI Taxonomy" id="144539"/>
    <lineage>
        <taxon>Eukaryota</taxon>
        <taxon>Fungi</taxon>
        <taxon>Fungi incertae sedis</taxon>
        <taxon>Mucoromycota</taxon>
        <taxon>Glomeromycotina</taxon>
        <taxon>Glomeromycetes</taxon>
        <taxon>Paraglomerales</taxon>
        <taxon>Paraglomeraceae</taxon>
        <taxon>Paraglomus</taxon>
    </lineage>
</organism>
<evidence type="ECO:0000256" key="1">
    <source>
        <dbReference type="SAM" id="MobiDB-lite"/>
    </source>
</evidence>